<gene>
    <name evidence="7" type="ORF">DEM34_01510</name>
</gene>
<dbReference type="AlphaFoldDB" id="A0A2U2N8F1"/>
<feature type="region of interest" description="Disordered" evidence="6">
    <location>
        <begin position="395"/>
        <end position="422"/>
    </location>
</feature>
<dbReference type="PANTHER" id="PTHR32481">
    <property type="entry name" value="AMINOPEPTIDASE"/>
    <property type="match status" value="1"/>
</dbReference>
<keyword evidence="4" id="KW-0479">Metal-binding</keyword>
<dbReference type="Gene3D" id="3.40.630.10">
    <property type="entry name" value="Zn peptidases"/>
    <property type="match status" value="1"/>
</dbReference>
<reference evidence="7 8" key="1">
    <citation type="submission" date="2018-05" db="EMBL/GenBank/DDBJ databases">
        <title>Spiribacter halobius sp. nov., a moderately halophilic bacterium isolated from marine solar saltern.</title>
        <authorList>
            <person name="Zheng W.-S."/>
            <person name="Lu D.-C."/>
            <person name="Du Z.-J."/>
        </authorList>
    </citation>
    <scope>NUCLEOTIDE SEQUENCE [LARGE SCALE GENOMIC DNA]</scope>
    <source>
        <strain evidence="7 8">E85</strain>
    </source>
</reference>
<evidence type="ECO:0000256" key="1">
    <source>
        <dbReference type="ARBA" id="ARBA00006272"/>
    </source>
</evidence>
<dbReference type="GO" id="GO:0004177">
    <property type="term" value="F:aminopeptidase activity"/>
    <property type="evidence" value="ECO:0007669"/>
    <property type="project" value="UniProtKB-KW"/>
</dbReference>
<organism evidence="7 8">
    <name type="scientific">Sediminicurvatus halobius</name>
    <dbReference type="NCBI Taxonomy" id="2182432"/>
    <lineage>
        <taxon>Bacteria</taxon>
        <taxon>Pseudomonadati</taxon>
        <taxon>Pseudomonadota</taxon>
        <taxon>Gammaproteobacteria</taxon>
        <taxon>Chromatiales</taxon>
        <taxon>Ectothiorhodospiraceae</taxon>
        <taxon>Sediminicurvatus</taxon>
    </lineage>
</organism>
<name>A0A2U2N8F1_9GAMM</name>
<dbReference type="Proteomes" id="UP000245474">
    <property type="component" value="Unassembled WGS sequence"/>
</dbReference>
<evidence type="ECO:0000313" key="7">
    <source>
        <dbReference type="EMBL" id="PWG65446.1"/>
    </source>
</evidence>
<dbReference type="SUPFAM" id="SSF53187">
    <property type="entry name" value="Zn-dependent exopeptidases"/>
    <property type="match status" value="1"/>
</dbReference>
<keyword evidence="3" id="KW-0645">Protease</keyword>
<evidence type="ECO:0000256" key="4">
    <source>
        <dbReference type="ARBA" id="ARBA00022723"/>
    </source>
</evidence>
<accession>A0A2U2N8F1</accession>
<dbReference type="InterPro" id="IPR051464">
    <property type="entry name" value="Peptidase_M42_aminopept"/>
</dbReference>
<evidence type="ECO:0000313" key="8">
    <source>
        <dbReference type="Proteomes" id="UP000245474"/>
    </source>
</evidence>
<keyword evidence="2" id="KW-0031">Aminopeptidase</keyword>
<evidence type="ECO:0000256" key="6">
    <source>
        <dbReference type="SAM" id="MobiDB-lite"/>
    </source>
</evidence>
<comment type="caution">
    <text evidence="7">The sequence shown here is derived from an EMBL/GenBank/DDBJ whole genome shotgun (WGS) entry which is preliminary data.</text>
</comment>
<dbReference type="GO" id="GO:0046872">
    <property type="term" value="F:metal ion binding"/>
    <property type="evidence" value="ECO:0007669"/>
    <property type="project" value="UniProtKB-KW"/>
</dbReference>
<dbReference type="Gene3D" id="2.40.30.40">
    <property type="entry name" value="Peptidase M42, domain 2"/>
    <property type="match status" value="1"/>
</dbReference>
<dbReference type="PANTHER" id="PTHR32481:SF7">
    <property type="entry name" value="AMINOPEPTIDASE YHFE-RELATED"/>
    <property type="match status" value="1"/>
</dbReference>
<proteinExistence type="inferred from homology"/>
<dbReference type="EMBL" id="QFFI01000002">
    <property type="protein sequence ID" value="PWG65446.1"/>
    <property type="molecule type" value="Genomic_DNA"/>
</dbReference>
<protein>
    <submittedName>
        <fullName evidence="7">Peptidase M42</fullName>
    </submittedName>
</protein>
<dbReference type="InterPro" id="IPR023367">
    <property type="entry name" value="Peptidase_M42_dom2"/>
</dbReference>
<dbReference type="Pfam" id="PF05343">
    <property type="entry name" value="Peptidase_M42"/>
    <property type="match status" value="1"/>
</dbReference>
<keyword evidence="5" id="KW-0378">Hydrolase</keyword>
<evidence type="ECO:0000256" key="3">
    <source>
        <dbReference type="ARBA" id="ARBA00022670"/>
    </source>
</evidence>
<evidence type="ECO:0000256" key="5">
    <source>
        <dbReference type="ARBA" id="ARBA00022801"/>
    </source>
</evidence>
<keyword evidence="8" id="KW-1185">Reference proteome</keyword>
<dbReference type="RefSeq" id="WP_109675538.1">
    <property type="nucleotide sequence ID" value="NZ_CP086615.1"/>
</dbReference>
<dbReference type="OrthoDB" id="9772053at2"/>
<dbReference type="GO" id="GO:0006508">
    <property type="term" value="P:proteolysis"/>
    <property type="evidence" value="ECO:0007669"/>
    <property type="project" value="UniProtKB-KW"/>
</dbReference>
<comment type="similarity">
    <text evidence="1">Belongs to the peptidase M42 family.</text>
</comment>
<evidence type="ECO:0000256" key="2">
    <source>
        <dbReference type="ARBA" id="ARBA00022438"/>
    </source>
</evidence>
<sequence length="422" mass="45593">MAENDAPWNQPMPEGQFQLMHDILAAPSPIGIEGAMTLGVLKPYFESFAPSGWAVQQFKGHAGVILDTHPGRDDLFKVMVIGHADKIRMQVRSIGEDGKIWINSDSFLPTTLIGHEVVLFSEDPEQPGRYRRIEGGTVEALGAIHFADQSVRTGEKGVKKEQLYLELQLTGPKKKKQVEDLGIRPGDSILLNRPIRRGFGPDSFYGAYLDNGLGCFVTAETARMIAEWGGAENIRMLFTVATYEEIGRFGSRVLAGEMAPDAIVGVDVNHDFSAAPGVADKRFCPLEMGKGFTLSVGSVVSEQLNSIIEATAREHGIPMQRDVVGVDTGTDGMAGVLGNVDCAATSVGFPIRNMHTISESGCTRDVIAAIHGVARALQALDRAETEPGTLARRFRENHPRLDQAAPLAHPGLPADEDKDADA</sequence>
<dbReference type="InterPro" id="IPR008007">
    <property type="entry name" value="Peptidase_M42"/>
</dbReference>